<sequence>MILREAACSYTQLGTSTLGDPAFWQHGEGVFDLFRDVHFQAQHLLDKCDG</sequence>
<dbReference type="EMBL" id="CAADFS010000025">
    <property type="protein sequence ID" value="VFK45262.1"/>
    <property type="molecule type" value="Genomic_DNA"/>
</dbReference>
<accession>A0A450YUT4</accession>
<organism evidence="1">
    <name type="scientific">Candidatus Kentrum sp. TC</name>
    <dbReference type="NCBI Taxonomy" id="2126339"/>
    <lineage>
        <taxon>Bacteria</taxon>
        <taxon>Pseudomonadati</taxon>
        <taxon>Pseudomonadota</taxon>
        <taxon>Gammaproteobacteria</taxon>
        <taxon>Candidatus Kentrum</taxon>
    </lineage>
</organism>
<reference evidence="1" key="1">
    <citation type="submission" date="2019-02" db="EMBL/GenBank/DDBJ databases">
        <authorList>
            <person name="Gruber-Vodicka R. H."/>
            <person name="Seah K. B. B."/>
        </authorList>
    </citation>
    <scope>NUCLEOTIDE SEQUENCE</scope>
    <source>
        <strain evidence="1">BECK_BZ123</strain>
    </source>
</reference>
<name>A0A450YUT4_9GAMM</name>
<protein>
    <submittedName>
        <fullName evidence="1">Uncharacterized protein</fullName>
    </submittedName>
</protein>
<proteinExistence type="predicted"/>
<evidence type="ECO:0000313" key="1">
    <source>
        <dbReference type="EMBL" id="VFK45262.1"/>
    </source>
</evidence>
<dbReference type="AlphaFoldDB" id="A0A450YUT4"/>
<gene>
    <name evidence="1" type="ORF">BECKTC1821D_GA0114238_102519</name>
</gene>